<evidence type="ECO:0000313" key="2">
    <source>
        <dbReference type="Proteomes" id="UP001232245"/>
    </source>
</evidence>
<dbReference type="EMBL" id="JAUSTZ010000005">
    <property type="protein sequence ID" value="MDQ0226449.1"/>
    <property type="molecule type" value="Genomic_DNA"/>
</dbReference>
<comment type="caution">
    <text evidence="1">The sequence shown here is derived from an EMBL/GenBank/DDBJ whole genome shotgun (WGS) entry which is preliminary data.</text>
</comment>
<dbReference type="Pfam" id="PF13730">
    <property type="entry name" value="HTH_36"/>
    <property type="match status" value="1"/>
</dbReference>
<dbReference type="Gene3D" id="1.10.10.10">
    <property type="entry name" value="Winged helix-like DNA-binding domain superfamily/Winged helix DNA-binding domain"/>
    <property type="match status" value="1"/>
</dbReference>
<proteinExistence type="predicted"/>
<keyword evidence="2" id="KW-1185">Reference proteome</keyword>
<dbReference type="RefSeq" id="WP_174881829.1">
    <property type="nucleotide sequence ID" value="NZ_CADEPK010000444.1"/>
</dbReference>
<evidence type="ECO:0000313" key="1">
    <source>
        <dbReference type="EMBL" id="MDQ0226449.1"/>
    </source>
</evidence>
<organism evidence="1 2">
    <name type="scientific">Metabacillus niabensis</name>
    <dbReference type="NCBI Taxonomy" id="324854"/>
    <lineage>
        <taxon>Bacteria</taxon>
        <taxon>Bacillati</taxon>
        <taxon>Bacillota</taxon>
        <taxon>Bacilli</taxon>
        <taxon>Bacillales</taxon>
        <taxon>Bacillaceae</taxon>
        <taxon>Metabacillus</taxon>
    </lineage>
</organism>
<dbReference type="InterPro" id="IPR036388">
    <property type="entry name" value="WH-like_DNA-bd_sf"/>
</dbReference>
<dbReference type="GO" id="GO:0003677">
    <property type="term" value="F:DNA binding"/>
    <property type="evidence" value="ECO:0007669"/>
    <property type="project" value="UniProtKB-KW"/>
</dbReference>
<gene>
    <name evidence="1" type="ORF">J2S02_002794</name>
</gene>
<sequence length="269" mass="31231">MEKFNYETIKKYQSFATVEEMDNAVRGFLYKHKAELSEGTMAVLMQIWRHSVKVIGVSFAKYDYIAEQANVSRRTAIRAVKALEELGLFKKIPTARMNGKRGVNILILQDFPSIESLKHNLSPHADTPCVTANKTENKQSSLCEKEIKPNNVKEGNVEPSMEQLDESFLPDSVPEQFVAAAKPFFHVVDIYRLWKRVLIVYSKMKLKKELTDVIDQVVYAFKQTVFAKKLGKIQSTFEGYFYSVLYNTLIIEKRREMKHKFYDFLKDPY</sequence>
<accession>A0ABT9Z2G8</accession>
<reference evidence="1 2" key="1">
    <citation type="submission" date="2023-07" db="EMBL/GenBank/DDBJ databases">
        <title>Genomic Encyclopedia of Type Strains, Phase IV (KMG-IV): sequencing the most valuable type-strain genomes for metagenomic binning, comparative biology and taxonomic classification.</title>
        <authorList>
            <person name="Goeker M."/>
        </authorList>
    </citation>
    <scope>NUCLEOTIDE SEQUENCE [LARGE SCALE GENOMIC DNA]</scope>
    <source>
        <strain evidence="1 2">DSM 17723</strain>
    </source>
</reference>
<dbReference type="Proteomes" id="UP001232245">
    <property type="component" value="Unassembled WGS sequence"/>
</dbReference>
<keyword evidence="1" id="KW-0238">DNA-binding</keyword>
<name>A0ABT9Z2G8_9BACI</name>
<protein>
    <submittedName>
        <fullName evidence="1">DNA-binding MarR family transcriptional regulator</fullName>
    </submittedName>
</protein>